<feature type="transmembrane region" description="Helical" evidence="9">
    <location>
        <begin position="175"/>
        <end position="197"/>
    </location>
</feature>
<name>A0A3N2DCI4_9MICO</name>
<reference evidence="10 11" key="1">
    <citation type="submission" date="2018-11" db="EMBL/GenBank/DDBJ databases">
        <title>Sequencing the genomes of 1000 actinobacteria strains.</title>
        <authorList>
            <person name="Klenk H.-P."/>
        </authorList>
    </citation>
    <scope>NUCLEOTIDE SEQUENCE [LARGE SCALE GENOMIC DNA]</scope>
    <source>
        <strain evidence="10 11">DSM 13521</strain>
    </source>
</reference>
<evidence type="ECO:0000256" key="6">
    <source>
        <dbReference type="ARBA" id="ARBA00023136"/>
    </source>
</evidence>
<feature type="transmembrane region" description="Helical" evidence="9">
    <location>
        <begin position="136"/>
        <end position="169"/>
    </location>
</feature>
<comment type="subcellular location">
    <subcellularLocation>
        <location evidence="1">Cell membrane</location>
        <topology evidence="1">Multi-pass membrane protein</topology>
    </subcellularLocation>
</comment>
<keyword evidence="5 9" id="KW-1133">Transmembrane helix</keyword>
<dbReference type="Pfam" id="PF09594">
    <property type="entry name" value="GT87"/>
    <property type="match status" value="1"/>
</dbReference>
<evidence type="ECO:0000313" key="11">
    <source>
        <dbReference type="Proteomes" id="UP000275356"/>
    </source>
</evidence>
<feature type="transmembrane region" description="Helical" evidence="9">
    <location>
        <begin position="364"/>
        <end position="384"/>
    </location>
</feature>
<evidence type="ECO:0000256" key="5">
    <source>
        <dbReference type="ARBA" id="ARBA00022989"/>
    </source>
</evidence>
<comment type="similarity">
    <text evidence="7">Belongs to the glycosyltransferase 87 family.</text>
</comment>
<accession>A0A3N2DCI4</accession>
<feature type="transmembrane region" description="Helical" evidence="9">
    <location>
        <begin position="204"/>
        <end position="224"/>
    </location>
</feature>
<evidence type="ECO:0000256" key="8">
    <source>
        <dbReference type="SAM" id="MobiDB-lite"/>
    </source>
</evidence>
<dbReference type="OrthoDB" id="581198at2"/>
<protein>
    <submittedName>
        <fullName evidence="10">Uncharacterized protein DUF2029</fullName>
    </submittedName>
</protein>
<dbReference type="GO" id="GO:0016758">
    <property type="term" value="F:hexosyltransferase activity"/>
    <property type="evidence" value="ECO:0007669"/>
    <property type="project" value="InterPro"/>
</dbReference>
<evidence type="ECO:0000256" key="2">
    <source>
        <dbReference type="ARBA" id="ARBA00022475"/>
    </source>
</evidence>
<feature type="transmembrane region" description="Helical" evidence="9">
    <location>
        <begin position="340"/>
        <end position="357"/>
    </location>
</feature>
<feature type="transmembrane region" description="Helical" evidence="9">
    <location>
        <begin position="396"/>
        <end position="419"/>
    </location>
</feature>
<keyword evidence="6 9" id="KW-0472">Membrane</keyword>
<dbReference type="GO" id="GO:0005886">
    <property type="term" value="C:plasma membrane"/>
    <property type="evidence" value="ECO:0007669"/>
    <property type="project" value="UniProtKB-SubCell"/>
</dbReference>
<evidence type="ECO:0000256" key="7">
    <source>
        <dbReference type="ARBA" id="ARBA00024033"/>
    </source>
</evidence>
<keyword evidence="3" id="KW-0808">Transferase</keyword>
<comment type="caution">
    <text evidence="10">The sequence shown here is derived from an EMBL/GenBank/DDBJ whole genome shotgun (WGS) entry which is preliminary data.</text>
</comment>
<feature type="transmembrane region" description="Helical" evidence="9">
    <location>
        <begin position="103"/>
        <end position="124"/>
    </location>
</feature>
<proteinExistence type="inferred from homology"/>
<feature type="transmembrane region" description="Helical" evidence="9">
    <location>
        <begin position="292"/>
        <end position="309"/>
    </location>
</feature>
<evidence type="ECO:0000256" key="3">
    <source>
        <dbReference type="ARBA" id="ARBA00022679"/>
    </source>
</evidence>
<feature type="transmembrane region" description="Helical" evidence="9">
    <location>
        <begin position="34"/>
        <end position="53"/>
    </location>
</feature>
<dbReference type="AlphaFoldDB" id="A0A3N2DCI4"/>
<keyword evidence="11" id="KW-1185">Reference proteome</keyword>
<dbReference type="RefSeq" id="WP_123739545.1">
    <property type="nucleotide sequence ID" value="NZ_RKHQ01000001.1"/>
</dbReference>
<dbReference type="EMBL" id="RKHQ01000001">
    <property type="protein sequence ID" value="ROR97505.1"/>
    <property type="molecule type" value="Genomic_DNA"/>
</dbReference>
<evidence type="ECO:0000256" key="4">
    <source>
        <dbReference type="ARBA" id="ARBA00022692"/>
    </source>
</evidence>
<feature type="transmembrane region" description="Helical" evidence="9">
    <location>
        <begin position="316"/>
        <end position="334"/>
    </location>
</feature>
<keyword evidence="4 9" id="KW-0812">Transmembrane</keyword>
<evidence type="ECO:0000256" key="1">
    <source>
        <dbReference type="ARBA" id="ARBA00004651"/>
    </source>
</evidence>
<sequence length="459" mass="48428">MSEPEQRRPSTPSRSAPSLAETVAATGVLARSPWLLLAGFVAVHAWLVSRALAHSSAIFGDVGLYEWWIWNGQANGVWPVLDTEWVYPAGALLPLVVAGLGPWPYAAGFVGLVILLNALALAYLWDHRPFGTYGGWFWLAFLALLGPISLGRIDGIVAPLILVAATAGLRHPRTAAAIATAGAWIKIAPAAVFLTVLTFTRRRVPVLAVGAAVSAAVVVTAMALGSGTRVFSVFGEQGKRALQAESVLATPFSLARLWNGGTGTAAPVYNEEIYTYEFLSPAADAVARALDLVLPLAVVALLALGWWAWRRNPRQVQAVFLLTTQAVLVALVVFNKVGSPQFIAWLGPVVAVGLSAGRHLRLPWEIPALGLLAAAALTQLVYPVDYGGFILAEPTMVVVAALRNLLVVAVLVAVVVELVGIARHRRGRRGAGRVEGAAPRPLPAEEPAEQSAVPEGAAS</sequence>
<keyword evidence="2" id="KW-1003">Cell membrane</keyword>
<evidence type="ECO:0000256" key="9">
    <source>
        <dbReference type="SAM" id="Phobius"/>
    </source>
</evidence>
<evidence type="ECO:0000313" key="10">
    <source>
        <dbReference type="EMBL" id="ROR97505.1"/>
    </source>
</evidence>
<dbReference type="InterPro" id="IPR018584">
    <property type="entry name" value="GT87"/>
</dbReference>
<feature type="region of interest" description="Disordered" evidence="8">
    <location>
        <begin position="430"/>
        <end position="459"/>
    </location>
</feature>
<gene>
    <name evidence="10" type="ORF">EDD28_2104</name>
</gene>
<organism evidence="10 11">
    <name type="scientific">Salana multivorans</name>
    <dbReference type="NCBI Taxonomy" id="120377"/>
    <lineage>
        <taxon>Bacteria</taxon>
        <taxon>Bacillati</taxon>
        <taxon>Actinomycetota</taxon>
        <taxon>Actinomycetes</taxon>
        <taxon>Micrococcales</taxon>
        <taxon>Beutenbergiaceae</taxon>
        <taxon>Salana</taxon>
    </lineage>
</organism>
<dbReference type="Proteomes" id="UP000275356">
    <property type="component" value="Unassembled WGS sequence"/>
</dbReference>